<gene>
    <name evidence="2" type="ORF">CSR02_07595</name>
</gene>
<keyword evidence="3" id="KW-1185">Reference proteome</keyword>
<name>A0A2G4RC69_9PROT</name>
<comment type="caution">
    <text evidence="2">The sequence shown here is derived from an EMBL/GenBank/DDBJ whole genome shotgun (WGS) entry which is preliminary data.</text>
</comment>
<evidence type="ECO:0000313" key="2">
    <source>
        <dbReference type="EMBL" id="PHY94156.1"/>
    </source>
</evidence>
<organism evidence="2 3">
    <name type="scientific">Acetobacter pomorum</name>
    <dbReference type="NCBI Taxonomy" id="65959"/>
    <lineage>
        <taxon>Bacteria</taxon>
        <taxon>Pseudomonadati</taxon>
        <taxon>Pseudomonadota</taxon>
        <taxon>Alphaproteobacteria</taxon>
        <taxon>Acetobacterales</taxon>
        <taxon>Acetobacteraceae</taxon>
        <taxon>Acetobacter</taxon>
    </lineage>
</organism>
<dbReference type="EMBL" id="PEBQ01000103">
    <property type="protein sequence ID" value="PHY94156.1"/>
    <property type="molecule type" value="Genomic_DNA"/>
</dbReference>
<dbReference type="Proteomes" id="UP000228751">
    <property type="component" value="Unassembled WGS sequence"/>
</dbReference>
<evidence type="ECO:0000256" key="1">
    <source>
        <dbReference type="SAM" id="Phobius"/>
    </source>
</evidence>
<protein>
    <submittedName>
        <fullName evidence="2">Uncharacterized protein</fullName>
    </submittedName>
</protein>
<reference evidence="2 3" key="1">
    <citation type="submission" date="2017-10" db="EMBL/GenBank/DDBJ databases">
        <title>Genomic analysis of the genus Acetobacter.</title>
        <authorList>
            <person name="Kim K.H."/>
            <person name="Chun B.H."/>
            <person name="Son A.R."/>
            <person name="Jeon C.O."/>
        </authorList>
    </citation>
    <scope>NUCLEOTIDE SEQUENCE [LARGE SCALE GENOMIC DNA]</scope>
    <source>
        <strain evidence="2 3">LHT 2458</strain>
    </source>
</reference>
<feature type="transmembrane region" description="Helical" evidence="1">
    <location>
        <begin position="93"/>
        <end position="111"/>
    </location>
</feature>
<proteinExistence type="predicted"/>
<keyword evidence="1" id="KW-0812">Transmembrane</keyword>
<dbReference type="AlphaFoldDB" id="A0A2G4RC69"/>
<keyword evidence="1" id="KW-0472">Membrane</keyword>
<feature type="transmembrane region" description="Helical" evidence="1">
    <location>
        <begin position="131"/>
        <end position="156"/>
    </location>
</feature>
<accession>A0A2G4RC69</accession>
<sequence>MKCKIVFPVWLKDLRKEGCLVGINHYGCEELIVKSSDFFEYNESTDTLSVLKDGVINLIDLSVFTSLRHLSEEESVLLEIRMSCDEKCHKQKVILSCFILVPFFALIQSLYDHKLHLLQKFNAIWYGVTPPTFLLPLPVVFCLIMALLWIFGFTILEMISEAQATRIIHKIQNG</sequence>
<evidence type="ECO:0000313" key="3">
    <source>
        <dbReference type="Proteomes" id="UP000228751"/>
    </source>
</evidence>
<keyword evidence="1" id="KW-1133">Transmembrane helix</keyword>